<evidence type="ECO:0000313" key="1">
    <source>
        <dbReference type="EMBL" id="GEO39002.1"/>
    </source>
</evidence>
<dbReference type="Pfam" id="PF10722">
    <property type="entry name" value="YbjN"/>
    <property type="match status" value="1"/>
</dbReference>
<dbReference type="RefSeq" id="WP_044433642.1">
    <property type="nucleotide sequence ID" value="NZ_BJYZ01000013.1"/>
</dbReference>
<accession>A0A512DR87</accession>
<dbReference type="CDD" id="cd17033">
    <property type="entry name" value="DR1245-like"/>
    <property type="match status" value="1"/>
</dbReference>
<sequence>MSAVAVEESPTTTLNPLDMIEEIVVANQWPFDRSNDDELIVEIAARWCDYRLYFVWQEEVSAMQFSCQFDLKSLASRRSHVNELLADINSRMWLGHFDVCPDEHTPMFRHTILLRGAPRASVEQLEDLVEIALLESERYYPAFQFVISGGKTASEAVTASILDTVGEA</sequence>
<proteinExistence type="predicted"/>
<evidence type="ECO:0000313" key="2">
    <source>
        <dbReference type="Proteomes" id="UP000321523"/>
    </source>
</evidence>
<name>A0A512DR87_9PROT</name>
<gene>
    <name evidence="1" type="ORF">SAE02_31500</name>
</gene>
<reference evidence="1 2" key="1">
    <citation type="submission" date="2019-07" db="EMBL/GenBank/DDBJ databases">
        <title>Whole genome shotgun sequence of Skermanella aerolata NBRC 106429.</title>
        <authorList>
            <person name="Hosoyama A."/>
            <person name="Uohara A."/>
            <person name="Ohji S."/>
            <person name="Ichikawa N."/>
        </authorList>
    </citation>
    <scope>NUCLEOTIDE SEQUENCE [LARGE SCALE GENOMIC DNA]</scope>
    <source>
        <strain evidence="1 2">NBRC 106429</strain>
    </source>
</reference>
<protein>
    <recommendedName>
        <fullName evidence="3">YbjN domain-containing protein</fullName>
    </recommendedName>
</protein>
<keyword evidence="2" id="KW-1185">Reference proteome</keyword>
<dbReference type="EMBL" id="BJYZ01000013">
    <property type="protein sequence ID" value="GEO39002.1"/>
    <property type="molecule type" value="Genomic_DNA"/>
</dbReference>
<dbReference type="Proteomes" id="UP000321523">
    <property type="component" value="Unassembled WGS sequence"/>
</dbReference>
<comment type="caution">
    <text evidence="1">The sequence shown here is derived from an EMBL/GenBank/DDBJ whole genome shotgun (WGS) entry which is preliminary data.</text>
</comment>
<dbReference type="InterPro" id="IPR019660">
    <property type="entry name" value="Put_sensory_transdc_reg_YbjN"/>
</dbReference>
<evidence type="ECO:0008006" key="3">
    <source>
        <dbReference type="Google" id="ProtNLM"/>
    </source>
</evidence>
<dbReference type="OrthoDB" id="9792176at2"/>
<dbReference type="AlphaFoldDB" id="A0A512DR87"/>
<organism evidence="1 2">
    <name type="scientific">Skermanella aerolata</name>
    <dbReference type="NCBI Taxonomy" id="393310"/>
    <lineage>
        <taxon>Bacteria</taxon>
        <taxon>Pseudomonadati</taxon>
        <taxon>Pseudomonadota</taxon>
        <taxon>Alphaproteobacteria</taxon>
        <taxon>Rhodospirillales</taxon>
        <taxon>Azospirillaceae</taxon>
        <taxon>Skermanella</taxon>
    </lineage>
</organism>